<name>A0A4R5PP20_9HYPH</name>
<dbReference type="OrthoDB" id="9477at2"/>
<sequence>MGDFQQPGHVATLHNFGTWSSSDLERHVEAFSATRKINLILPSLFSELEAPALDNIVNTLSDVRYLNHIVIGLDRANAEQFAFAKQYFSRLPQKHSILWNDGPRLTEIHNRLAEKELAPQELGKGRNVWYCMGYNLACRDSEIVALHDCDIVTYSKEMLTRLVYPLANPSFPYYFAKGFYPRVADGKLNGRVTRLLVTPLLMAIEKTCGRTDYVDYLQAFRYPLAGEFAMRTSVLSSIRIPSDWGLEIGVLSEVSRNLSRHAICQVDIADTYDHKHQPLSQEDASRGLSRMSMDISKSLFRKLATEGMEFTGGTFRTIKAVYYRIALDMIEMYYNDAMMNGLHLDRHKEEQAVELFAANIMEAGKTFIDNPMETPFIANWSRVRSAEPDIMRALRAAVEEDNA</sequence>
<dbReference type="Proteomes" id="UP000295131">
    <property type="component" value="Unassembled WGS sequence"/>
</dbReference>
<reference evidence="1 2" key="1">
    <citation type="journal article" date="2013" name="Int. J. Syst. Evol. Microbiol.">
        <title>Hoeflea suaedae sp. nov., an endophytic bacterium isolated from the root of the halophyte Suaeda maritima.</title>
        <authorList>
            <person name="Chung E.J."/>
            <person name="Park J.A."/>
            <person name="Pramanik P."/>
            <person name="Bibi F."/>
            <person name="Jeon C.O."/>
            <person name="Chung Y.R."/>
        </authorList>
    </citation>
    <scope>NUCLEOTIDE SEQUENCE [LARGE SCALE GENOMIC DNA]</scope>
    <source>
        <strain evidence="1 2">YC6898</strain>
    </source>
</reference>
<proteinExistence type="predicted"/>
<organism evidence="1 2">
    <name type="scientific">Pseudohoeflea suaedae</name>
    <dbReference type="NCBI Taxonomy" id="877384"/>
    <lineage>
        <taxon>Bacteria</taxon>
        <taxon>Pseudomonadati</taxon>
        <taxon>Pseudomonadota</taxon>
        <taxon>Alphaproteobacteria</taxon>
        <taxon>Hyphomicrobiales</taxon>
        <taxon>Rhizobiaceae</taxon>
        <taxon>Pseudohoeflea</taxon>
    </lineage>
</organism>
<keyword evidence="2" id="KW-1185">Reference proteome</keyword>
<dbReference type="InterPro" id="IPR029044">
    <property type="entry name" value="Nucleotide-diphossugar_trans"/>
</dbReference>
<dbReference type="EMBL" id="SMSI01000001">
    <property type="protein sequence ID" value="TDH38337.1"/>
    <property type="molecule type" value="Genomic_DNA"/>
</dbReference>
<protein>
    <submittedName>
        <fullName evidence="1">Glycosyl transferase</fullName>
    </submittedName>
</protein>
<dbReference type="Gene3D" id="3.90.550.10">
    <property type="entry name" value="Spore Coat Polysaccharide Biosynthesis Protein SpsA, Chain A"/>
    <property type="match status" value="1"/>
</dbReference>
<accession>A0A4R5PP20</accession>
<gene>
    <name evidence="1" type="ORF">E2A64_04275</name>
</gene>
<dbReference type="RefSeq" id="WP_133283172.1">
    <property type="nucleotide sequence ID" value="NZ_SMSI01000001.1"/>
</dbReference>
<keyword evidence="1" id="KW-0808">Transferase</keyword>
<dbReference type="SUPFAM" id="SSF53448">
    <property type="entry name" value="Nucleotide-diphospho-sugar transferases"/>
    <property type="match status" value="1"/>
</dbReference>
<dbReference type="GO" id="GO:0016740">
    <property type="term" value="F:transferase activity"/>
    <property type="evidence" value="ECO:0007669"/>
    <property type="project" value="UniProtKB-KW"/>
</dbReference>
<dbReference type="AlphaFoldDB" id="A0A4R5PP20"/>
<evidence type="ECO:0000313" key="1">
    <source>
        <dbReference type="EMBL" id="TDH38337.1"/>
    </source>
</evidence>
<comment type="caution">
    <text evidence="1">The sequence shown here is derived from an EMBL/GenBank/DDBJ whole genome shotgun (WGS) entry which is preliminary data.</text>
</comment>
<evidence type="ECO:0000313" key="2">
    <source>
        <dbReference type="Proteomes" id="UP000295131"/>
    </source>
</evidence>